<protein>
    <submittedName>
        <fullName evidence="4">PP2C family serine/threonine-protein phosphatase</fullName>
        <ecNumber evidence="4">3.1.3.16</ecNumber>
    </submittedName>
</protein>
<dbReference type="GO" id="GO:0004722">
    <property type="term" value="F:protein serine/threonine phosphatase activity"/>
    <property type="evidence" value="ECO:0007669"/>
    <property type="project" value="UniProtKB-EC"/>
</dbReference>
<dbReference type="InterPro" id="IPR001932">
    <property type="entry name" value="PPM-type_phosphatase-like_dom"/>
</dbReference>
<evidence type="ECO:0000256" key="2">
    <source>
        <dbReference type="SAM" id="Phobius"/>
    </source>
</evidence>
<feature type="transmembrane region" description="Helical" evidence="2">
    <location>
        <begin position="405"/>
        <end position="425"/>
    </location>
</feature>
<dbReference type="SUPFAM" id="SSF81606">
    <property type="entry name" value="PP2C-like"/>
    <property type="match status" value="1"/>
</dbReference>
<dbReference type="EC" id="3.1.3.16" evidence="4"/>
<evidence type="ECO:0000259" key="3">
    <source>
        <dbReference type="Pfam" id="PF13672"/>
    </source>
</evidence>
<dbReference type="RefSeq" id="WP_368663228.1">
    <property type="nucleotide sequence ID" value="NZ_JBBWYZ010000022.1"/>
</dbReference>
<dbReference type="Gene3D" id="3.60.40.10">
    <property type="entry name" value="PPM-type phosphatase domain"/>
    <property type="match status" value="1"/>
</dbReference>
<dbReference type="Proteomes" id="UP001387447">
    <property type="component" value="Unassembled WGS sequence"/>
</dbReference>
<evidence type="ECO:0000256" key="1">
    <source>
        <dbReference type="SAM" id="MobiDB-lite"/>
    </source>
</evidence>
<comment type="caution">
    <text evidence="4">The sequence shown here is derived from an EMBL/GenBank/DDBJ whole genome shotgun (WGS) entry which is preliminary data.</text>
</comment>
<reference evidence="4 5" key="1">
    <citation type="journal article" date="2024" name="Front. Microbiol.">
        <title>Transcriptomic insights into the dominance of two phototrophs throughout the water column of a tropical hypersaline-alkaline crater lake (Dziani Dzaha, Mayotte).</title>
        <authorList>
            <person name="Duperron S."/>
            <person name="Halary S."/>
            <person name="Bouly J.-P."/>
            <person name="Roussel T."/>
            <person name="Hugoni M."/>
            <person name="Bruto M."/>
            <person name="Oger P."/>
            <person name="Duval C."/>
            <person name="Woo A."/>
            <person name="Jezequiel D."/>
            <person name="Ader M."/>
            <person name="Leboulanger C."/>
            <person name="Agogue H."/>
            <person name="Grossi V."/>
            <person name="Trousselier M."/>
            <person name="Bernard C."/>
        </authorList>
    </citation>
    <scope>NUCLEOTIDE SEQUENCE [LARGE SCALE GENOMIC DNA]</scope>
    <source>
        <strain evidence="4 5">PMC 851.14</strain>
    </source>
</reference>
<keyword evidence="5" id="KW-1185">Reference proteome</keyword>
<keyword evidence="4" id="KW-0378">Hydrolase</keyword>
<evidence type="ECO:0000313" key="5">
    <source>
        <dbReference type="Proteomes" id="UP001387447"/>
    </source>
</evidence>
<name>A0ABU9ER31_LIMFS</name>
<dbReference type="EMBL" id="JBBWYZ010000022">
    <property type="protein sequence ID" value="MEK9514431.1"/>
    <property type="molecule type" value="Genomic_DNA"/>
</dbReference>
<feature type="compositionally biased region" description="Low complexity" evidence="1">
    <location>
        <begin position="264"/>
        <end position="286"/>
    </location>
</feature>
<keyword evidence="2" id="KW-0812">Transmembrane</keyword>
<evidence type="ECO:0000313" key="4">
    <source>
        <dbReference type="EMBL" id="MEK9514431.1"/>
    </source>
</evidence>
<accession>A0ABU9ER31</accession>
<feature type="transmembrane region" description="Helical" evidence="2">
    <location>
        <begin position="431"/>
        <end position="451"/>
    </location>
</feature>
<dbReference type="Pfam" id="PF13672">
    <property type="entry name" value="PP2C_2"/>
    <property type="match status" value="1"/>
</dbReference>
<sequence>MHWQAIGCSEIGSSHIKTGTPCQDFCDYKIISNNQVTIGAVSDGMGSAAHSDLGAKIAVQTTLNCLNQRDWLNNSINESQAQVFFEKLLKTVVTEIQTVAKKEGYSVRDMACTLLAFIATPNLLVAMQCGDGLIVIRPHSSQNYHLIFQPQKGEYANEYVPITSASAYQYMQVKVIAEPIDFICAATDGIEHISLIKSKQWKAYDKFFEPVETQIMRSHKTEAEKKNIVSDWLKSDDINQRTDDDKTVLLCIQNSQNHNSSSGPIQSSNIQPNPSSSPSAISQSPSKSREPIESLEDDSLNSQQSYNIQQEEFTQIKEDIYKFTQNQYPNIDIKLSFKRRILTISVISDQKVHKKDFIDLLRSIDFKDYELPIKEVNINHIDNQKSQYWQYKFSLYSIQPWVKKMLYIILIVIVMTLISLLISILSNGFLIKILMYLVYNLILIISVDIYVNQSR</sequence>
<gene>
    <name evidence="4" type="ORF">AAEJ74_22920</name>
</gene>
<organism evidence="4 5">
    <name type="scientific">Limnospira fusiformis PMC 851.14</name>
    <dbReference type="NCBI Taxonomy" id="2219512"/>
    <lineage>
        <taxon>Bacteria</taxon>
        <taxon>Bacillati</taxon>
        <taxon>Cyanobacteriota</taxon>
        <taxon>Cyanophyceae</taxon>
        <taxon>Oscillatoriophycideae</taxon>
        <taxon>Oscillatoriales</taxon>
        <taxon>Sirenicapillariaceae</taxon>
        <taxon>Limnospira</taxon>
    </lineage>
</organism>
<dbReference type="InterPro" id="IPR036457">
    <property type="entry name" value="PPM-type-like_dom_sf"/>
</dbReference>
<keyword evidence="2" id="KW-0472">Membrane</keyword>
<feature type="region of interest" description="Disordered" evidence="1">
    <location>
        <begin position="257"/>
        <end position="302"/>
    </location>
</feature>
<keyword evidence="2" id="KW-1133">Transmembrane helix</keyword>
<feature type="domain" description="PPM-type phosphatase" evidence="3">
    <location>
        <begin position="11"/>
        <end position="220"/>
    </location>
</feature>
<proteinExistence type="predicted"/>